<reference evidence="1 2" key="1">
    <citation type="journal article" date="2018" name="Nat. Ecol. Evol.">
        <title>Pezizomycetes genomes reveal the molecular basis of ectomycorrhizal truffle lifestyle.</title>
        <authorList>
            <person name="Murat C."/>
            <person name="Payen T."/>
            <person name="Noel B."/>
            <person name="Kuo A."/>
            <person name="Morin E."/>
            <person name="Chen J."/>
            <person name="Kohler A."/>
            <person name="Krizsan K."/>
            <person name="Balestrini R."/>
            <person name="Da Silva C."/>
            <person name="Montanini B."/>
            <person name="Hainaut M."/>
            <person name="Levati E."/>
            <person name="Barry K.W."/>
            <person name="Belfiori B."/>
            <person name="Cichocki N."/>
            <person name="Clum A."/>
            <person name="Dockter R.B."/>
            <person name="Fauchery L."/>
            <person name="Guy J."/>
            <person name="Iotti M."/>
            <person name="Le Tacon F."/>
            <person name="Lindquist E.A."/>
            <person name="Lipzen A."/>
            <person name="Malagnac F."/>
            <person name="Mello A."/>
            <person name="Molinier V."/>
            <person name="Miyauchi S."/>
            <person name="Poulain J."/>
            <person name="Riccioni C."/>
            <person name="Rubini A."/>
            <person name="Sitrit Y."/>
            <person name="Splivallo R."/>
            <person name="Traeger S."/>
            <person name="Wang M."/>
            <person name="Zifcakova L."/>
            <person name="Wipf D."/>
            <person name="Zambonelli A."/>
            <person name="Paolocci F."/>
            <person name="Nowrousian M."/>
            <person name="Ottonello S."/>
            <person name="Baldrian P."/>
            <person name="Spatafora J.W."/>
            <person name="Henrissat B."/>
            <person name="Nagy L.G."/>
            <person name="Aury J.M."/>
            <person name="Wincker P."/>
            <person name="Grigoriev I.V."/>
            <person name="Bonfante P."/>
            <person name="Martin F.M."/>
        </authorList>
    </citation>
    <scope>NUCLEOTIDE SEQUENCE [LARGE SCALE GENOMIC DNA]</scope>
    <source>
        <strain evidence="1 2">120613-1</strain>
    </source>
</reference>
<keyword evidence="2" id="KW-1185">Reference proteome</keyword>
<evidence type="ECO:0000313" key="1">
    <source>
        <dbReference type="EMBL" id="RPB02260.1"/>
    </source>
</evidence>
<name>A0A3N4JVA4_9PEZI</name>
<dbReference type="Proteomes" id="UP000276215">
    <property type="component" value="Unassembled WGS sequence"/>
</dbReference>
<protein>
    <submittedName>
        <fullName evidence="1">Uncharacterized protein</fullName>
    </submittedName>
</protein>
<dbReference type="EMBL" id="ML120368">
    <property type="protein sequence ID" value="RPB02260.1"/>
    <property type="molecule type" value="Genomic_DNA"/>
</dbReference>
<gene>
    <name evidence="1" type="ORF">L873DRAFT_446004</name>
</gene>
<proteinExistence type="predicted"/>
<sequence length="109" mass="12333">MIQSLPPLAAARLFFPPAGICRVPGWQVLFSRLFRSRSRLPYSTSYLATSSVPTEFSGVVSWPKLGTSTRSGKKLWNSYFKLTSQIYPCLFRLMGSYPCTRCGKKLWNS</sequence>
<dbReference type="AlphaFoldDB" id="A0A3N4JVA4"/>
<accession>A0A3N4JVA4</accession>
<organism evidence="1 2">
    <name type="scientific">Choiromyces venosus 120613-1</name>
    <dbReference type="NCBI Taxonomy" id="1336337"/>
    <lineage>
        <taxon>Eukaryota</taxon>
        <taxon>Fungi</taxon>
        <taxon>Dikarya</taxon>
        <taxon>Ascomycota</taxon>
        <taxon>Pezizomycotina</taxon>
        <taxon>Pezizomycetes</taxon>
        <taxon>Pezizales</taxon>
        <taxon>Tuberaceae</taxon>
        <taxon>Choiromyces</taxon>
    </lineage>
</organism>
<evidence type="ECO:0000313" key="2">
    <source>
        <dbReference type="Proteomes" id="UP000276215"/>
    </source>
</evidence>